<name>A0A6J6UE23_9ZZZZ</name>
<evidence type="ECO:0000313" key="1">
    <source>
        <dbReference type="EMBL" id="CAB4758030.1"/>
    </source>
</evidence>
<proteinExistence type="predicted"/>
<dbReference type="EMBL" id="CAEZYR010000093">
    <property type="protein sequence ID" value="CAB4758030.1"/>
    <property type="molecule type" value="Genomic_DNA"/>
</dbReference>
<organism evidence="1">
    <name type="scientific">freshwater metagenome</name>
    <dbReference type="NCBI Taxonomy" id="449393"/>
    <lineage>
        <taxon>unclassified sequences</taxon>
        <taxon>metagenomes</taxon>
        <taxon>ecological metagenomes</taxon>
    </lineage>
</organism>
<protein>
    <submittedName>
        <fullName evidence="1">Unannotated protein</fullName>
    </submittedName>
</protein>
<gene>
    <name evidence="1" type="ORF">UFOPK2754_02222</name>
</gene>
<accession>A0A6J6UE23</accession>
<sequence length="256" mass="28264">MPDTSWALVHDDGRPSVHVAELLISRLLADPSDSSVEPLLTRWSTFVRGLPPKAAFAATADNVAVLEDELRLACDLRSGVEPLDDDATTARLCWHLARALVVAGAVGDPELRVEQLALHLAGRCGWTVSEAALARALTHEAQLRSNLDMLDLVVELVTFDDENLWTMPIALGRGAMVAEVIERALAAAWDELARVRRDRDAAEASAVELQATRALALSLGEELHRDEWIRARLRVVKATRPFKLAIDLRKRALRRR</sequence>
<dbReference type="AlphaFoldDB" id="A0A6J6UE23"/>
<reference evidence="1" key="1">
    <citation type="submission" date="2020-05" db="EMBL/GenBank/DDBJ databases">
        <authorList>
            <person name="Chiriac C."/>
            <person name="Salcher M."/>
            <person name="Ghai R."/>
            <person name="Kavagutti S V."/>
        </authorList>
    </citation>
    <scope>NUCLEOTIDE SEQUENCE</scope>
</reference>